<dbReference type="GeneTree" id="ENSGT00390000006265"/>
<dbReference type="InterPro" id="IPR002872">
    <property type="entry name" value="Proline_DH_dom"/>
</dbReference>
<dbReference type="Gene3D" id="3.20.20.220">
    <property type="match status" value="2"/>
</dbReference>
<evidence type="ECO:0000256" key="6">
    <source>
        <dbReference type="RuleBase" id="RU364054"/>
    </source>
</evidence>
<comment type="catalytic activity">
    <reaction evidence="5 6">
        <text>L-proline + a quinone = (S)-1-pyrroline-5-carboxylate + a quinol + H(+)</text>
        <dbReference type="Rhea" id="RHEA:23784"/>
        <dbReference type="ChEBI" id="CHEBI:15378"/>
        <dbReference type="ChEBI" id="CHEBI:17388"/>
        <dbReference type="ChEBI" id="CHEBI:24646"/>
        <dbReference type="ChEBI" id="CHEBI:60039"/>
        <dbReference type="ChEBI" id="CHEBI:132124"/>
        <dbReference type="EC" id="1.5.5.2"/>
    </reaction>
</comment>
<dbReference type="GO" id="GO:0004657">
    <property type="term" value="F:proline dehydrogenase activity"/>
    <property type="evidence" value="ECO:0007669"/>
    <property type="project" value="UniProtKB-EC"/>
</dbReference>
<dbReference type="GO" id="GO:0005739">
    <property type="term" value="C:mitochondrion"/>
    <property type="evidence" value="ECO:0007669"/>
    <property type="project" value="TreeGrafter"/>
</dbReference>
<dbReference type="PANTHER" id="PTHR13914">
    <property type="entry name" value="PROLINE OXIDASE"/>
    <property type="match status" value="1"/>
</dbReference>
<name>H3A5J3_LATCH</name>
<evidence type="ECO:0000256" key="3">
    <source>
        <dbReference type="ARBA" id="ARBA00023002"/>
    </source>
</evidence>
<evidence type="ECO:0000313" key="9">
    <source>
        <dbReference type="Proteomes" id="UP000008672"/>
    </source>
</evidence>
<dbReference type="eggNOG" id="KOG0186">
    <property type="taxonomic scope" value="Eukaryota"/>
</dbReference>
<evidence type="ECO:0000256" key="2">
    <source>
        <dbReference type="ARBA" id="ARBA00005869"/>
    </source>
</evidence>
<dbReference type="EC" id="1.5.5.2" evidence="6"/>
<dbReference type="InterPro" id="IPR029041">
    <property type="entry name" value="FAD-linked_oxidoreductase-like"/>
</dbReference>
<gene>
    <name evidence="8" type="primary">LOC102352834</name>
</gene>
<dbReference type="EMBL" id="AFYH01251392">
    <property type="status" value="NOT_ANNOTATED_CDS"/>
    <property type="molecule type" value="Genomic_DNA"/>
</dbReference>
<dbReference type="GO" id="GO:0010133">
    <property type="term" value="P:L-proline catabolic process to L-glutamate"/>
    <property type="evidence" value="ECO:0007669"/>
    <property type="project" value="TreeGrafter"/>
</dbReference>
<dbReference type="AlphaFoldDB" id="H3A5J3"/>
<evidence type="ECO:0000313" key="8">
    <source>
        <dbReference type="Ensembl" id="ENSLACP00000004914.1"/>
    </source>
</evidence>
<dbReference type="EMBL" id="AFYH01251393">
    <property type="status" value="NOT_ANNOTATED_CDS"/>
    <property type="molecule type" value="Genomic_DNA"/>
</dbReference>
<evidence type="ECO:0000256" key="5">
    <source>
        <dbReference type="ARBA" id="ARBA00048779"/>
    </source>
</evidence>
<dbReference type="Proteomes" id="UP000008672">
    <property type="component" value="Unassembled WGS sequence"/>
</dbReference>
<dbReference type="STRING" id="7897.ENSLACP00000004914"/>
<dbReference type="EMBL" id="AFYH01251395">
    <property type="status" value="NOT_ANNOTATED_CDS"/>
    <property type="molecule type" value="Genomic_DNA"/>
</dbReference>
<evidence type="ECO:0000259" key="7">
    <source>
        <dbReference type="Pfam" id="PF01619"/>
    </source>
</evidence>
<comment type="cofactor">
    <cofactor evidence="6">
        <name>FAD</name>
        <dbReference type="ChEBI" id="CHEBI:57692"/>
    </cofactor>
</comment>
<dbReference type="HOGENOM" id="CLU_018202_3_1_1"/>
<evidence type="ECO:0000256" key="1">
    <source>
        <dbReference type="ARBA" id="ARBA00004739"/>
    </source>
</evidence>
<proteinExistence type="inferred from homology"/>
<dbReference type="OMA" id="ITRMHTI"/>
<dbReference type="PANTHER" id="PTHR13914:SF0">
    <property type="entry name" value="PROLINE DEHYDROGENASE 1, MITOCHONDRIAL"/>
    <property type="match status" value="1"/>
</dbReference>
<comment type="similarity">
    <text evidence="2 6">Belongs to the proline oxidase family.</text>
</comment>
<dbReference type="Ensembl" id="ENSLACT00000004957.1">
    <property type="protein sequence ID" value="ENSLACP00000004914.1"/>
    <property type="gene ID" value="ENSLACG00000004369.1"/>
</dbReference>
<feature type="domain" description="Proline dehydrogenase" evidence="7">
    <location>
        <begin position="166"/>
        <end position="422"/>
    </location>
</feature>
<dbReference type="InParanoid" id="H3A5J3"/>
<keyword evidence="9" id="KW-1185">Reference proteome</keyword>
<reference evidence="8" key="3">
    <citation type="submission" date="2025-09" db="UniProtKB">
        <authorList>
            <consortium name="Ensembl"/>
        </authorList>
    </citation>
    <scope>IDENTIFICATION</scope>
</reference>
<accession>H3A5J3</accession>
<dbReference type="InterPro" id="IPR015659">
    <property type="entry name" value="Proline_oxidase"/>
</dbReference>
<organism evidence="8 9">
    <name type="scientific">Latimeria chalumnae</name>
    <name type="common">Coelacanth</name>
    <dbReference type="NCBI Taxonomy" id="7897"/>
    <lineage>
        <taxon>Eukaryota</taxon>
        <taxon>Metazoa</taxon>
        <taxon>Chordata</taxon>
        <taxon>Craniata</taxon>
        <taxon>Vertebrata</taxon>
        <taxon>Euteleostomi</taxon>
        <taxon>Coelacanthiformes</taxon>
        <taxon>Coelacanthidae</taxon>
        <taxon>Latimeria</taxon>
    </lineage>
</organism>
<dbReference type="EMBL" id="AFYH01251394">
    <property type="status" value="NOT_ANNOTATED_CDS"/>
    <property type="molecule type" value="Genomic_DNA"/>
</dbReference>
<comment type="pathway">
    <text evidence="1">Amino-acid degradation; L-proline degradation into L-glutamate; L-glutamate from L-proline: step 1/2.</text>
</comment>
<dbReference type="EMBL" id="AFYH01251391">
    <property type="status" value="NOT_ANNOTATED_CDS"/>
    <property type="molecule type" value="Genomic_DNA"/>
</dbReference>
<evidence type="ECO:0000256" key="4">
    <source>
        <dbReference type="ARBA" id="ARBA00023062"/>
    </source>
</evidence>
<keyword evidence="3 6" id="KW-0560">Oxidoreductase</keyword>
<sequence length="424" mass="48970">IDFRNPEESYRSKRTSELLRALVVFNLCAVDILVDRNKELMEWAQRLLGRSLFQKLMKVTFYGQFVAGEDLERIKPLIKRNKAFGVGSILDYSVEEDLGQSEAEEKEKVSCMSKAETQATFTVKREVRVLARKNFGDRWEKVPSARMYFYTDEAKCDQHLEVFLKCVDAAGAATSDGFAAIKLTALGRPQFLLQFSEVLVRWRHFFEQLAADQRQAERSALRKCLDRQGFTDSLAKLGVASRDETGRWFTLIDTDKSGSVDLLQWNRLLDSDTRISKLMMGPSLQSGKLEPLLLNFTKEEEEQMKRMITRMHTIASSAMTKGVRLLIDAEQTYFQPAISRLAMEVMREFNKQRPIIYNTYQCYLKEACDSMAVDLELSRREGWHFGAKLVRGAYMEQERKRAAEIGYPDPINLDYKATSDMYFR</sequence>
<comment type="function">
    <text evidence="6">Converts proline to delta-1-pyrroline-5-carboxylate.</text>
</comment>
<keyword evidence="4 6" id="KW-0642">Proline metabolism</keyword>
<keyword evidence="6" id="KW-0285">Flavoprotein</keyword>
<dbReference type="SUPFAM" id="SSF51730">
    <property type="entry name" value="FAD-linked oxidoreductase"/>
    <property type="match status" value="1"/>
</dbReference>
<reference evidence="9" key="1">
    <citation type="submission" date="2011-08" db="EMBL/GenBank/DDBJ databases">
        <title>The draft genome of Latimeria chalumnae.</title>
        <authorList>
            <person name="Di Palma F."/>
            <person name="Alfoldi J."/>
            <person name="Johnson J."/>
            <person name="Berlin A."/>
            <person name="Gnerre S."/>
            <person name="Jaffe D."/>
            <person name="MacCallum I."/>
            <person name="Young S."/>
            <person name="Walker B.J."/>
            <person name="Lander E."/>
            <person name="Lindblad-Toh K."/>
        </authorList>
    </citation>
    <scope>NUCLEOTIDE SEQUENCE [LARGE SCALE GENOMIC DNA]</scope>
    <source>
        <strain evidence="9">Wild caught</strain>
    </source>
</reference>
<reference evidence="8" key="2">
    <citation type="submission" date="2025-08" db="UniProtKB">
        <authorList>
            <consortium name="Ensembl"/>
        </authorList>
    </citation>
    <scope>IDENTIFICATION</scope>
</reference>
<dbReference type="GO" id="GO:0071949">
    <property type="term" value="F:FAD binding"/>
    <property type="evidence" value="ECO:0007669"/>
    <property type="project" value="TreeGrafter"/>
</dbReference>
<dbReference type="Pfam" id="PF01619">
    <property type="entry name" value="Pro_dh"/>
    <property type="match status" value="1"/>
</dbReference>
<keyword evidence="6" id="KW-0274">FAD</keyword>
<protein>
    <recommendedName>
        <fullName evidence="6">Proline dehydrogenase</fullName>
        <ecNumber evidence="6">1.5.5.2</ecNumber>
    </recommendedName>
</protein>